<evidence type="ECO:0000256" key="2">
    <source>
        <dbReference type="ARBA" id="ARBA00009010"/>
    </source>
</evidence>
<comment type="similarity">
    <text evidence="2 9">Belongs to the membrane-bound acyltransferase family. Sterol o-acyltransferase subfamily.</text>
</comment>
<dbReference type="InterPro" id="IPR004299">
    <property type="entry name" value="MBOAT_fam"/>
</dbReference>
<dbReference type="GO" id="GO:0008203">
    <property type="term" value="P:cholesterol metabolic process"/>
    <property type="evidence" value="ECO:0007669"/>
    <property type="project" value="TreeGrafter"/>
</dbReference>
<dbReference type="PANTHER" id="PTHR10408:SF8">
    <property type="entry name" value="O-ACYLTRANSFERASE"/>
    <property type="match status" value="1"/>
</dbReference>
<protein>
    <recommendedName>
        <fullName evidence="9">O-acyltransferase</fullName>
    </recommendedName>
</protein>
<keyword evidence="5 9" id="KW-0256">Endoplasmic reticulum</keyword>
<keyword evidence="14" id="KW-1185">Reference proteome</keyword>
<dbReference type="GO" id="GO:0005789">
    <property type="term" value="C:endoplasmic reticulum membrane"/>
    <property type="evidence" value="ECO:0007669"/>
    <property type="project" value="UniProtKB-SubCell"/>
</dbReference>
<feature type="transmembrane region" description="Helical" evidence="12">
    <location>
        <begin position="55"/>
        <end position="78"/>
    </location>
</feature>
<evidence type="ECO:0000256" key="7">
    <source>
        <dbReference type="ARBA" id="ARBA00023136"/>
    </source>
</evidence>
<keyword evidence="6 12" id="KW-1133">Transmembrane helix</keyword>
<feature type="transmembrane region" description="Helical" evidence="12">
    <location>
        <begin position="280"/>
        <end position="304"/>
    </location>
</feature>
<evidence type="ECO:0000256" key="6">
    <source>
        <dbReference type="ARBA" id="ARBA00022989"/>
    </source>
</evidence>
<reference evidence="13" key="1">
    <citation type="submission" date="2022-01" db="EMBL/GenBank/DDBJ databases">
        <authorList>
            <person name="King R."/>
        </authorList>
    </citation>
    <scope>NUCLEOTIDE SEQUENCE</scope>
</reference>
<evidence type="ECO:0000256" key="4">
    <source>
        <dbReference type="ARBA" id="ARBA00022692"/>
    </source>
</evidence>
<feature type="transmembrane region" description="Helical" evidence="12">
    <location>
        <begin position="417"/>
        <end position="438"/>
    </location>
</feature>
<evidence type="ECO:0000256" key="9">
    <source>
        <dbReference type="PIRNR" id="PIRNR000439"/>
    </source>
</evidence>
<sequence>MSPNSHSTNTITQNGYKKKTTEEKIHPKSQTLREKQFVIRNSVLTDLFEKVPSVVTIQSVFGATTISLFLSIILKDYLEIGEVTLGIYLIRAAFRKLHIAALLWICYLLVTCSIFYVFQLWAVVRLKLITNRKFIKIWDRSWSAALLVFYILCFRTTSTLVEYFKLPEASSAIILFEQIRLVMKIHAFVRYNAERIVKYKPHTEQELTWAKFNQYVYFLFAPVLLYRDEYPRTKAIRWDFVLARMGEVIGVIVYQCFIYHRFIFPSYKDFGIRKYTWVEVLAPALAENSVPGVLILLAGFYVTLHSVQNLFAELLRFGDRQFYKDWWTSLSLAEYFRTWNIVVQDWLYAHVYWDVYQLTNSKIAGKLTVFLISVVVHEWVMTYIFGFFYPALSYSFLTAVIVSFIKIPKFRFSNLIFWYLITFGSGIINSLCTLEYYARVNQPASDMSSWKHYFLPRWYTCDCIV</sequence>
<name>A0A9P0G5I6_9CUCU</name>
<evidence type="ECO:0000313" key="13">
    <source>
        <dbReference type="EMBL" id="CAH1100713.1"/>
    </source>
</evidence>
<keyword evidence="4 12" id="KW-0812">Transmembrane</keyword>
<feature type="transmembrane region" description="Helical" evidence="12">
    <location>
        <begin position="387"/>
        <end position="405"/>
    </location>
</feature>
<keyword evidence="3 9" id="KW-0808">Transferase</keyword>
<evidence type="ECO:0000256" key="10">
    <source>
        <dbReference type="PIRSR" id="PIRSR000439-1"/>
    </source>
</evidence>
<dbReference type="PANTHER" id="PTHR10408">
    <property type="entry name" value="STEROL O-ACYLTRANSFERASE"/>
    <property type="match status" value="1"/>
</dbReference>
<dbReference type="AlphaFoldDB" id="A0A9P0G5I6"/>
<evidence type="ECO:0000256" key="12">
    <source>
        <dbReference type="SAM" id="Phobius"/>
    </source>
</evidence>
<dbReference type="Pfam" id="PF03062">
    <property type="entry name" value="MBOAT"/>
    <property type="match status" value="1"/>
</dbReference>
<accession>A0A9P0G5I6</accession>
<evidence type="ECO:0000256" key="3">
    <source>
        <dbReference type="ARBA" id="ARBA00022679"/>
    </source>
</evidence>
<dbReference type="OrthoDB" id="10039049at2759"/>
<feature type="transmembrane region" description="Helical" evidence="12">
    <location>
        <begin position="241"/>
        <end position="260"/>
    </location>
</feature>
<evidence type="ECO:0000256" key="8">
    <source>
        <dbReference type="ARBA" id="ARBA00023315"/>
    </source>
</evidence>
<dbReference type="PIRSF" id="PIRSF000439">
    <property type="entry name" value="Oat_ACAT_DAG_ARE"/>
    <property type="match status" value="1"/>
</dbReference>
<dbReference type="Proteomes" id="UP001153636">
    <property type="component" value="Chromosome 10"/>
</dbReference>
<dbReference type="EMBL" id="OV651822">
    <property type="protein sequence ID" value="CAH1100713.1"/>
    <property type="molecule type" value="Genomic_DNA"/>
</dbReference>
<evidence type="ECO:0000313" key="14">
    <source>
        <dbReference type="Proteomes" id="UP001153636"/>
    </source>
</evidence>
<keyword evidence="7 9" id="KW-0472">Membrane</keyword>
<keyword evidence="8 9" id="KW-0012">Acyltransferase</keyword>
<dbReference type="GO" id="GO:0008374">
    <property type="term" value="F:O-acyltransferase activity"/>
    <property type="evidence" value="ECO:0007669"/>
    <property type="project" value="InterPro"/>
</dbReference>
<evidence type="ECO:0000256" key="5">
    <source>
        <dbReference type="ARBA" id="ARBA00022824"/>
    </source>
</evidence>
<proteinExistence type="inferred from homology"/>
<comment type="subcellular location">
    <subcellularLocation>
        <location evidence="1 9">Endoplasmic reticulum membrane</location>
        <topology evidence="1 9">Multi-pass membrane protein</topology>
    </subcellularLocation>
</comment>
<feature type="region of interest" description="Disordered" evidence="11">
    <location>
        <begin position="1"/>
        <end position="27"/>
    </location>
</feature>
<evidence type="ECO:0000256" key="1">
    <source>
        <dbReference type="ARBA" id="ARBA00004477"/>
    </source>
</evidence>
<feature type="transmembrane region" description="Helical" evidence="12">
    <location>
        <begin position="142"/>
        <end position="164"/>
    </location>
</feature>
<evidence type="ECO:0000256" key="11">
    <source>
        <dbReference type="SAM" id="MobiDB-lite"/>
    </source>
</evidence>
<feature type="transmembrane region" description="Helical" evidence="12">
    <location>
        <begin position="99"/>
        <end position="122"/>
    </location>
</feature>
<gene>
    <name evidence="13" type="ORF">PSYICH_LOCUS1898</name>
</gene>
<organism evidence="13 14">
    <name type="scientific">Psylliodes chrysocephalus</name>
    <dbReference type="NCBI Taxonomy" id="3402493"/>
    <lineage>
        <taxon>Eukaryota</taxon>
        <taxon>Metazoa</taxon>
        <taxon>Ecdysozoa</taxon>
        <taxon>Arthropoda</taxon>
        <taxon>Hexapoda</taxon>
        <taxon>Insecta</taxon>
        <taxon>Pterygota</taxon>
        <taxon>Neoptera</taxon>
        <taxon>Endopterygota</taxon>
        <taxon>Coleoptera</taxon>
        <taxon>Polyphaga</taxon>
        <taxon>Cucujiformia</taxon>
        <taxon>Chrysomeloidea</taxon>
        <taxon>Chrysomelidae</taxon>
        <taxon>Galerucinae</taxon>
        <taxon>Alticini</taxon>
        <taxon>Psylliodes</taxon>
    </lineage>
</organism>
<dbReference type="InterPro" id="IPR014371">
    <property type="entry name" value="Oat_ACAT_DAG_ARE"/>
</dbReference>
<feature type="compositionally biased region" description="Polar residues" evidence="11">
    <location>
        <begin position="1"/>
        <end position="15"/>
    </location>
</feature>
<feature type="active site" evidence="10">
    <location>
        <position position="377"/>
    </location>
</feature>